<gene>
    <name evidence="2" type="ORF">SAMN02745164_00029</name>
</gene>
<reference evidence="2" key="1">
    <citation type="submission" date="2016-11" db="EMBL/GenBank/DDBJ databases">
        <authorList>
            <person name="Varghese N."/>
            <person name="Submissions S."/>
        </authorList>
    </citation>
    <scope>NUCLEOTIDE SEQUENCE [LARGE SCALE GENOMIC DNA]</scope>
    <source>
        <strain evidence="2">DSM 16785</strain>
    </source>
</reference>
<feature type="transmembrane region" description="Helical" evidence="1">
    <location>
        <begin position="184"/>
        <end position="211"/>
    </location>
</feature>
<proteinExistence type="predicted"/>
<dbReference type="EMBL" id="FQUI01000001">
    <property type="protein sequence ID" value="SHE27227.1"/>
    <property type="molecule type" value="Genomic_DNA"/>
</dbReference>
<feature type="transmembrane region" description="Helical" evidence="1">
    <location>
        <begin position="300"/>
        <end position="316"/>
    </location>
</feature>
<keyword evidence="3" id="KW-1185">Reference proteome</keyword>
<dbReference type="Proteomes" id="UP000184334">
    <property type="component" value="Unassembled WGS sequence"/>
</dbReference>
<evidence type="ECO:0000256" key="1">
    <source>
        <dbReference type="SAM" id="Phobius"/>
    </source>
</evidence>
<feature type="transmembrane region" description="Helical" evidence="1">
    <location>
        <begin position="397"/>
        <end position="417"/>
    </location>
</feature>
<organism evidence="2 3">
    <name type="scientific">Marinitoga hydrogenitolerans (strain DSM 16785 / JCM 12826 / AT1271)</name>
    <dbReference type="NCBI Taxonomy" id="1122195"/>
    <lineage>
        <taxon>Bacteria</taxon>
        <taxon>Thermotogati</taxon>
        <taxon>Thermotogota</taxon>
        <taxon>Thermotogae</taxon>
        <taxon>Petrotogales</taxon>
        <taxon>Petrotogaceae</taxon>
        <taxon>Marinitoga</taxon>
    </lineage>
</organism>
<keyword evidence="1" id="KW-0472">Membrane</keyword>
<keyword evidence="1" id="KW-0812">Transmembrane</keyword>
<feature type="transmembrane region" description="Helical" evidence="1">
    <location>
        <begin position="6"/>
        <end position="24"/>
    </location>
</feature>
<dbReference type="Pfam" id="PF18949">
    <property type="entry name" value="DUF5693"/>
    <property type="match status" value="1"/>
</dbReference>
<dbReference type="AlphaFoldDB" id="A0A1M4S5E0"/>
<keyword evidence="1" id="KW-1133">Transmembrane helix</keyword>
<name>A0A1M4S5E0_MARH1</name>
<dbReference type="STRING" id="1122195.SAMN02745164_00029"/>
<sequence length="420" mass="50325">MKLSKKILSLAIIYSIFLFINISLNDYLFLRNGYHIINNEKMQKKSINIDGKLVDIYEYQNFILISENSTNIELNDFKKIISNYDRIIIAEFSDFGYLFDRYKIYLNDDELKKIRYAHYIKPREIDKYNINQIEQRFWRAFNERRINIFYIPNHSKRGAIIENIKMRMKNYNETIPHLKNSNPYVPLISVLVISLYISTIMPILSILYVLIYFFLNSWSYVFIGIIFSFISWIKWKRYKKLGYLILLNIIFGVLIYGSGYTYFFIYKISVIRGVKLILITLPFVLFLVQVKNFKLNKKDIILSTLFLGIIATYYILRSGNFGFSSMVERNIRDFLEQTLYARPRFKELFAYIFVFSNPPTKFFKIFWNLGQSIIIVSILNTFLHFQTPIYLGVLRTINAFVISWIIYKLFILFKGWIYKK</sequence>
<accession>A0A1M4S5E0</accession>
<evidence type="ECO:0000313" key="3">
    <source>
        <dbReference type="Proteomes" id="UP000184334"/>
    </source>
</evidence>
<evidence type="ECO:0000313" key="2">
    <source>
        <dbReference type="EMBL" id="SHE27227.1"/>
    </source>
</evidence>
<dbReference type="OrthoDB" id="3805529at2"/>
<comment type="caution">
    <text evidence="2">The sequence shown here is derived from an EMBL/GenBank/DDBJ whole genome shotgun (WGS) entry which is preliminary data.</text>
</comment>
<dbReference type="InterPro" id="IPR043748">
    <property type="entry name" value="DUF5693"/>
</dbReference>
<protein>
    <submittedName>
        <fullName evidence="2">Uncharacterized protein</fullName>
    </submittedName>
</protein>
<feature type="transmembrane region" description="Helical" evidence="1">
    <location>
        <begin position="365"/>
        <end position="385"/>
    </location>
</feature>
<feature type="transmembrane region" description="Helical" evidence="1">
    <location>
        <begin position="242"/>
        <end position="263"/>
    </location>
</feature>
<feature type="transmembrane region" description="Helical" evidence="1">
    <location>
        <begin position="217"/>
        <end position="235"/>
    </location>
</feature>
<dbReference type="RefSeq" id="WP_072862151.1">
    <property type="nucleotide sequence ID" value="NZ_FQUI01000001.1"/>
</dbReference>
<feature type="transmembrane region" description="Helical" evidence="1">
    <location>
        <begin position="269"/>
        <end position="288"/>
    </location>
</feature>